<sequence length="55" mass="5877">MGKGGIGIKSFKASILPLLATHQRPPPPPERLDVDRGANRVSGPNYPSGLRIEDV</sequence>
<name>A0A9P5NIC8_GYMJU</name>
<evidence type="ECO:0000313" key="4">
    <source>
        <dbReference type="Proteomes" id="UP000724874"/>
    </source>
</evidence>
<organism evidence="3 4">
    <name type="scientific">Gymnopilus junonius</name>
    <name type="common">Spectacular rustgill mushroom</name>
    <name type="synonym">Gymnopilus spectabilis subsp. junonius</name>
    <dbReference type="NCBI Taxonomy" id="109634"/>
    <lineage>
        <taxon>Eukaryota</taxon>
        <taxon>Fungi</taxon>
        <taxon>Dikarya</taxon>
        <taxon>Basidiomycota</taxon>
        <taxon>Agaricomycotina</taxon>
        <taxon>Agaricomycetes</taxon>
        <taxon>Agaricomycetidae</taxon>
        <taxon>Agaricales</taxon>
        <taxon>Agaricineae</taxon>
        <taxon>Hymenogastraceae</taxon>
        <taxon>Gymnopilus</taxon>
    </lineage>
</organism>
<dbReference type="AlphaFoldDB" id="A0A9P5NIC8"/>
<keyword evidence="4" id="KW-1185">Reference proteome</keyword>
<dbReference type="EMBL" id="JADNYJ010000141">
    <property type="protein sequence ID" value="KAF8880359.1"/>
    <property type="molecule type" value="Genomic_DNA"/>
</dbReference>
<dbReference type="EMBL" id="JADNYJ010000076">
    <property type="protein sequence ID" value="KAF8890248.1"/>
    <property type="molecule type" value="Genomic_DNA"/>
</dbReference>
<feature type="region of interest" description="Disordered" evidence="1">
    <location>
        <begin position="19"/>
        <end position="55"/>
    </location>
</feature>
<dbReference type="Proteomes" id="UP000724874">
    <property type="component" value="Unassembled WGS sequence"/>
</dbReference>
<protein>
    <submittedName>
        <fullName evidence="3">Uncharacterized protein</fullName>
    </submittedName>
</protein>
<evidence type="ECO:0000313" key="3">
    <source>
        <dbReference type="EMBL" id="KAF8890248.1"/>
    </source>
</evidence>
<evidence type="ECO:0000313" key="2">
    <source>
        <dbReference type="EMBL" id="KAF8880359.1"/>
    </source>
</evidence>
<gene>
    <name evidence="3" type="ORF">CPB84DRAFT_1784900</name>
    <name evidence="2" type="ORF">CPB84DRAFT_1792647</name>
</gene>
<reference evidence="3" key="1">
    <citation type="submission" date="2020-11" db="EMBL/GenBank/DDBJ databases">
        <authorList>
            <consortium name="DOE Joint Genome Institute"/>
            <person name="Ahrendt S."/>
            <person name="Riley R."/>
            <person name="Andreopoulos W."/>
            <person name="LaButti K."/>
            <person name="Pangilinan J."/>
            <person name="Ruiz-duenas F.J."/>
            <person name="Barrasa J.M."/>
            <person name="Sanchez-Garcia M."/>
            <person name="Camarero S."/>
            <person name="Miyauchi S."/>
            <person name="Serrano A."/>
            <person name="Linde D."/>
            <person name="Babiker R."/>
            <person name="Drula E."/>
            <person name="Ayuso-Fernandez I."/>
            <person name="Pacheco R."/>
            <person name="Padilla G."/>
            <person name="Ferreira P."/>
            <person name="Barriuso J."/>
            <person name="Kellner H."/>
            <person name="Castanera R."/>
            <person name="Alfaro M."/>
            <person name="Ramirez L."/>
            <person name="Pisabarro A.G."/>
            <person name="Kuo A."/>
            <person name="Tritt A."/>
            <person name="Lipzen A."/>
            <person name="He G."/>
            <person name="Yan M."/>
            <person name="Ng V."/>
            <person name="Cullen D."/>
            <person name="Martin F."/>
            <person name="Rosso M.-N."/>
            <person name="Henrissat B."/>
            <person name="Hibbett D."/>
            <person name="Martinez A.T."/>
            <person name="Grigoriev I.V."/>
        </authorList>
    </citation>
    <scope>NUCLEOTIDE SEQUENCE</scope>
    <source>
        <strain evidence="3">AH 44721</strain>
    </source>
</reference>
<proteinExistence type="predicted"/>
<dbReference type="OrthoDB" id="2838513at2759"/>
<accession>A0A9P5NIC8</accession>
<comment type="caution">
    <text evidence="3">The sequence shown here is derived from an EMBL/GenBank/DDBJ whole genome shotgun (WGS) entry which is preliminary data.</text>
</comment>
<evidence type="ECO:0000256" key="1">
    <source>
        <dbReference type="SAM" id="MobiDB-lite"/>
    </source>
</evidence>